<keyword evidence="6 8" id="KW-0862">Zinc</keyword>
<dbReference type="InterPro" id="IPR046439">
    <property type="entry name" value="ZF_RZ_dom"/>
</dbReference>
<comment type="subcellular location">
    <subcellularLocation>
        <location evidence="1">Cytoplasm</location>
    </subcellularLocation>
</comment>
<dbReference type="Pfam" id="PF13086">
    <property type="entry name" value="AAA_11"/>
    <property type="match status" value="1"/>
</dbReference>
<name>A0A163BG84_DIDRA</name>
<dbReference type="InterPro" id="IPR027417">
    <property type="entry name" value="P-loop_NTPase"/>
</dbReference>
<dbReference type="GO" id="GO:0031380">
    <property type="term" value="C:nuclear RNA-directed RNA polymerase complex"/>
    <property type="evidence" value="ECO:0007669"/>
    <property type="project" value="TreeGrafter"/>
</dbReference>
<comment type="caution">
    <text evidence="12">The sequence shown here is derived from an EMBL/GenBank/DDBJ whole genome shotgun (WGS) entry which is preliminary data.</text>
</comment>
<evidence type="ECO:0000256" key="2">
    <source>
        <dbReference type="ARBA" id="ARBA00022490"/>
    </source>
</evidence>
<dbReference type="STRING" id="5454.A0A163BG84"/>
<keyword evidence="4 8" id="KW-0863">Zinc-finger</keyword>
<accession>A0A163BG84</accession>
<feature type="zinc finger region" description="C3H1-type" evidence="8">
    <location>
        <begin position="48"/>
        <end position="74"/>
    </location>
</feature>
<keyword evidence="5" id="KW-0347">Helicase</keyword>
<gene>
    <name evidence="12" type="ORF">ST47_g7059</name>
</gene>
<feature type="domain" description="RZ-type" evidence="11">
    <location>
        <begin position="1769"/>
        <end position="1844"/>
    </location>
</feature>
<feature type="region of interest" description="Disordered" evidence="9">
    <location>
        <begin position="1144"/>
        <end position="1167"/>
    </location>
</feature>
<dbReference type="FunFam" id="3.40.50.300:FF:001660">
    <property type="entry name" value="NF-X1 finger and helicase protein, putative"/>
    <property type="match status" value="1"/>
</dbReference>
<evidence type="ECO:0000256" key="9">
    <source>
        <dbReference type="SAM" id="MobiDB-lite"/>
    </source>
</evidence>
<feature type="domain" description="C3H1-type" evidence="10">
    <location>
        <begin position="48"/>
        <end position="74"/>
    </location>
</feature>
<keyword evidence="2" id="KW-0963">Cytoplasm</keyword>
<dbReference type="CDD" id="cd17936">
    <property type="entry name" value="EEXXEc_NFX1"/>
    <property type="match status" value="1"/>
</dbReference>
<dbReference type="InterPro" id="IPR047187">
    <property type="entry name" value="SF1_C_Upf1"/>
</dbReference>
<protein>
    <submittedName>
        <fullName evidence="12">Metal ion binding</fullName>
    </submittedName>
</protein>
<dbReference type="PANTHER" id="PTHR10887:SF445">
    <property type="entry name" value="NFX1-TYPE ZINC FINGER-CONTAINING PROTEIN 1"/>
    <property type="match status" value="1"/>
</dbReference>
<dbReference type="GO" id="GO:0008270">
    <property type="term" value="F:zinc ion binding"/>
    <property type="evidence" value="ECO:0007669"/>
    <property type="project" value="UniProtKB-KW"/>
</dbReference>
<feature type="region of interest" description="Disordered" evidence="9">
    <location>
        <begin position="73"/>
        <end position="95"/>
    </location>
</feature>
<evidence type="ECO:0000256" key="8">
    <source>
        <dbReference type="PROSITE-ProRule" id="PRU00723"/>
    </source>
</evidence>
<dbReference type="CDD" id="cd18808">
    <property type="entry name" value="SF1_C_Upf1"/>
    <property type="match status" value="1"/>
</dbReference>
<dbReference type="GO" id="GO:0031048">
    <property type="term" value="P:regulatory ncRNA-mediated heterochromatin formation"/>
    <property type="evidence" value="ECO:0007669"/>
    <property type="project" value="TreeGrafter"/>
</dbReference>
<evidence type="ECO:0000256" key="1">
    <source>
        <dbReference type="ARBA" id="ARBA00004496"/>
    </source>
</evidence>
<evidence type="ECO:0000256" key="4">
    <source>
        <dbReference type="ARBA" id="ARBA00022771"/>
    </source>
</evidence>
<dbReference type="InterPro" id="IPR000571">
    <property type="entry name" value="Znf_CCCH"/>
</dbReference>
<keyword evidence="5" id="KW-0067">ATP-binding</keyword>
<keyword evidence="5" id="KW-0378">Hydrolase</keyword>
<evidence type="ECO:0000259" key="10">
    <source>
        <dbReference type="PROSITE" id="PS50103"/>
    </source>
</evidence>
<dbReference type="Pfam" id="PF20173">
    <property type="entry name" value="ZnF_RZ-type"/>
    <property type="match status" value="1"/>
</dbReference>
<reference evidence="12 13" key="1">
    <citation type="journal article" date="2016" name="Sci. Rep.">
        <title>Draft genome sequencing and secretome analysis of fungal phytopathogen Ascochyta rabiei provides insight into the necrotrophic effector repertoire.</title>
        <authorList>
            <person name="Verma S."/>
            <person name="Gazara R.K."/>
            <person name="Nizam S."/>
            <person name="Parween S."/>
            <person name="Chattopadhyay D."/>
            <person name="Verma P.K."/>
        </authorList>
    </citation>
    <scope>NUCLEOTIDE SEQUENCE [LARGE SCALE GENOMIC DNA]</scope>
    <source>
        <strain evidence="12 13">ArDII</strain>
    </source>
</reference>
<dbReference type="PROSITE" id="PS50103">
    <property type="entry name" value="ZF_C3H1"/>
    <property type="match status" value="1"/>
</dbReference>
<evidence type="ECO:0000313" key="13">
    <source>
        <dbReference type="Proteomes" id="UP000076837"/>
    </source>
</evidence>
<dbReference type="GO" id="GO:0004386">
    <property type="term" value="F:helicase activity"/>
    <property type="evidence" value="ECO:0007669"/>
    <property type="project" value="InterPro"/>
</dbReference>
<dbReference type="SUPFAM" id="SSF52540">
    <property type="entry name" value="P-loop containing nucleoside triphosphate hydrolases"/>
    <property type="match status" value="1"/>
</dbReference>
<organism evidence="12 13">
    <name type="scientific">Didymella rabiei</name>
    <name type="common">Chickpea ascochyta blight fungus</name>
    <name type="synonym">Mycosphaerella rabiei</name>
    <dbReference type="NCBI Taxonomy" id="5454"/>
    <lineage>
        <taxon>Eukaryota</taxon>
        <taxon>Fungi</taxon>
        <taxon>Dikarya</taxon>
        <taxon>Ascomycota</taxon>
        <taxon>Pezizomycotina</taxon>
        <taxon>Dothideomycetes</taxon>
        <taxon>Pleosporomycetidae</taxon>
        <taxon>Pleosporales</taxon>
        <taxon>Pleosporineae</taxon>
        <taxon>Didymellaceae</taxon>
        <taxon>Ascochyta</taxon>
    </lineage>
</organism>
<evidence type="ECO:0000256" key="5">
    <source>
        <dbReference type="ARBA" id="ARBA00022806"/>
    </source>
</evidence>
<dbReference type="GO" id="GO:0002376">
    <property type="term" value="P:immune system process"/>
    <property type="evidence" value="ECO:0007669"/>
    <property type="project" value="UniProtKB-KW"/>
</dbReference>
<evidence type="ECO:0000256" key="7">
    <source>
        <dbReference type="ARBA" id="ARBA00022859"/>
    </source>
</evidence>
<dbReference type="InterPro" id="IPR045055">
    <property type="entry name" value="DNA2/NAM7-like"/>
</dbReference>
<dbReference type="Proteomes" id="UP000076837">
    <property type="component" value="Unassembled WGS sequence"/>
</dbReference>
<keyword evidence="13" id="KW-1185">Reference proteome</keyword>
<dbReference type="GO" id="GO:0005737">
    <property type="term" value="C:cytoplasm"/>
    <property type="evidence" value="ECO:0007669"/>
    <property type="project" value="UniProtKB-SubCell"/>
</dbReference>
<keyword evidence="7" id="KW-0391">Immunity</keyword>
<keyword evidence="3 8" id="KW-0479">Metal-binding</keyword>
<dbReference type="Pfam" id="PF13087">
    <property type="entry name" value="AAA_12"/>
    <property type="match status" value="1"/>
</dbReference>
<dbReference type="InterPro" id="IPR041679">
    <property type="entry name" value="DNA2/NAM7-like_C"/>
</dbReference>
<dbReference type="Gene3D" id="3.40.50.300">
    <property type="entry name" value="P-loop containing nucleotide triphosphate hydrolases"/>
    <property type="match status" value="2"/>
</dbReference>
<dbReference type="EMBL" id="JYNV01000240">
    <property type="protein sequence ID" value="KZM21753.1"/>
    <property type="molecule type" value="Genomic_DNA"/>
</dbReference>
<dbReference type="PANTHER" id="PTHR10887">
    <property type="entry name" value="DNA2/NAM7 HELICASE FAMILY"/>
    <property type="match status" value="1"/>
</dbReference>
<proteinExistence type="predicted"/>
<feature type="compositionally biased region" description="Basic and acidic residues" evidence="9">
    <location>
        <begin position="84"/>
        <end position="94"/>
    </location>
</feature>
<dbReference type="PROSITE" id="PS51981">
    <property type="entry name" value="ZF_RZ"/>
    <property type="match status" value="1"/>
</dbReference>
<keyword evidence="5" id="KW-0547">Nucleotide-binding</keyword>
<evidence type="ECO:0000259" key="11">
    <source>
        <dbReference type="PROSITE" id="PS51981"/>
    </source>
</evidence>
<evidence type="ECO:0000313" key="12">
    <source>
        <dbReference type="EMBL" id="KZM21753.1"/>
    </source>
</evidence>
<feature type="region of interest" description="Disordered" evidence="9">
    <location>
        <begin position="1"/>
        <end position="47"/>
    </location>
</feature>
<sequence>MRTNSRKVQQFVKMSWRGCGSGRGNSRGSSRGRGRGTGRGRDDRGGREKAAGICFDFQNDGCTRKNCRFSHDADSATSGLPRRVRAEETEEQQHARTQYSSWKKYLGGAYSPAETYTMRRVWEGALGILQEDDRDWKQQLPRDLDNDEVKCNGRAHVKAIVDRRTTANSMAEYVEVAKHFLEVITHPSLVDCLAVDEHVGGIYSFIGGVNGTRAIRFFQHLCEALVTVRTGERTTVPQAVVERALTCLTAALYELLYRDRRARLNDCLLELVDTIETAADIVPENLPSVTSTIVKNCIADTRALINRAKGLVSDEESTEDVPRTLAASTYPRDLVLPADRHDNDKLDIVEITIFPTREELMSDVKEFLPSTDPDQPHFLTNKVERHIDTNFRLYRHDVFGELKKALSGLMCAAIDDPSVLSKPKGHLGDMRVYHYPNAHVSYVTFDTRRGLQIQISFPQPQGARRRSPTERRDWWEDSRRLEEGSLLSYIWIQDSVVQQLFLTVTQKSTNPAQEYNLVDRDYIATITAKLTTQDHTSLDISIGASCGNTQGVLLEFPNVIPATFVPILENLQVMQRLSRLRFSQWLLPDRHNEPPHQRVYQDIPPPVYSRQPGFKFPLGAIMKTTARAADGSFGIHATASCSDSTLLEEIAAKTELDYGQCRALVAALTREIAFIQGPPGTGKSYIGLQVMRILLAVKKTAALGPIIVVCYTNHALDQFLEHLIKVGITKIIRVGGQSKSDLLDGHNLRDIAKSEGKTKNEAYKSAMTYKGLEEHEQHVNKILGRLHASNKTADWKALGYHISQKYPKIHSQFRKTDDDNFALVGKHPFDTWKPARSVIGPHSQATAMEIQDIVKKATHSARSLEHFERCILVQHWLAEIRLDAVAELSQTVDTANDCYTTLSKVHDEADRRVLAGADVIGVTTSGLAKRISVLQHVSSKVIICEEAGEVMEPHMLSALLPTVEHCIQIGDHEQLRPTINNFQDLSLESKQGVLHSLDKSQFERLSIGERGRPLMPVAQLEVQRRMRPDVSTLIRETIYPKLIDHPSTTTLPDVIGMRKNVFWLDHDHLEDDKEGSVHHNKSRSNEWEIAMVHALVRHIIRQGAYTSSEIAVLTPYTGQLQKLRAALRKDYEIVLSDRDQEALEKDGFGTADPAPQTPNATQNYRRKPLEKKQLSELLRVATVDNFQGEEAKIIVISLVRSNKSQNVGFLKTSNRINVLLSRAQHGMYLIGNAETYRSVKMWQKVINILEAEEAVGNTLSLCCPRHTDKIIEVSEPDDFLAASPEGGCREACMWTVRGLCAHRSALKFSFAVTNALGAAAAANRRTLKAKLPRSTLHVKRSVVGNMGLAIIIVSESVMEEVTVVSVSNLVRYNASTQAVSSSATSLAHLASNNALGLVNTKATAQCHCGMRADEQPDLVMMLPYAEVDLNDSPIVVLGCKGRHFFTVETLDGIIGMKEVYEMNEETGKYTALRDNEQLAAAIPQCPTCREPIRQHVIQRYNRVVNRAVIDEMSKRFVVSGQQELHELSGALRSVEDSLESTRSDTLSSRDAEDIARKIRKRYVKASNLEKAATEFLLKMNQKHKPSHKLHEAIVHAASKQVDLSDSMAQISLESIGMSKEQDRDQRITLGGRLYHLRVRQVILNDKFEVLRPLRSKSVTIDFPGGSPIDQSGSFLHDCSELIKDSKISKSPKLAVEATLYYAHIARLLGSSGGIQQAPNPKAMQYRESAKALLEDAEELCESAFSGRDQLKNGVEQSLRLLGREFYAEITTEELEAIKRAMVSGRGGIATHSGHWYNCVNGHPFAIGECGMPMQLARCPECGEPVGGQGHQAVAGVTRAVNMEG</sequence>
<dbReference type="InterPro" id="IPR041677">
    <property type="entry name" value="DNA2/NAM7_AAA_11"/>
</dbReference>
<evidence type="ECO:0000256" key="6">
    <source>
        <dbReference type="ARBA" id="ARBA00022833"/>
    </source>
</evidence>
<evidence type="ECO:0000256" key="3">
    <source>
        <dbReference type="ARBA" id="ARBA00022723"/>
    </source>
</evidence>